<accession>A0A6C0J0E2</accession>
<protein>
    <submittedName>
        <fullName evidence="1">Uncharacterized protein</fullName>
    </submittedName>
</protein>
<name>A0A6C0J0E2_9ZZZZ</name>
<sequence length="136" mass="15932">MPFGFLQSVVDLITPKPIRKERSLSDRILTQDIIETVNDCGEKRYIQIEIERNQKRERETDLNILLTKCKRLLSFVETTKNESIFKKLVAFTEKVRQALYLGDDIQNLFHEFEQIEDVTKKSSKSFNNLSDVTMMG</sequence>
<organism evidence="1">
    <name type="scientific">viral metagenome</name>
    <dbReference type="NCBI Taxonomy" id="1070528"/>
    <lineage>
        <taxon>unclassified sequences</taxon>
        <taxon>metagenomes</taxon>
        <taxon>organismal metagenomes</taxon>
    </lineage>
</organism>
<reference evidence="1" key="1">
    <citation type="journal article" date="2020" name="Nature">
        <title>Giant virus diversity and host interactions through global metagenomics.</title>
        <authorList>
            <person name="Schulz F."/>
            <person name="Roux S."/>
            <person name="Paez-Espino D."/>
            <person name="Jungbluth S."/>
            <person name="Walsh D.A."/>
            <person name="Denef V.J."/>
            <person name="McMahon K.D."/>
            <person name="Konstantinidis K.T."/>
            <person name="Eloe-Fadrosh E.A."/>
            <person name="Kyrpides N.C."/>
            <person name="Woyke T."/>
        </authorList>
    </citation>
    <scope>NUCLEOTIDE SEQUENCE</scope>
    <source>
        <strain evidence="1">GVMAG-M-3300025652-16</strain>
    </source>
</reference>
<dbReference type="AlphaFoldDB" id="A0A6C0J0E2"/>
<evidence type="ECO:0000313" key="1">
    <source>
        <dbReference type="EMBL" id="QHT98280.1"/>
    </source>
</evidence>
<dbReference type="EMBL" id="MN740292">
    <property type="protein sequence ID" value="QHT98280.1"/>
    <property type="molecule type" value="Genomic_DNA"/>
</dbReference>
<proteinExistence type="predicted"/>